<organism evidence="3">
    <name type="scientific">Toxocara canis</name>
    <name type="common">Canine roundworm</name>
    <dbReference type="NCBI Taxonomy" id="6265"/>
    <lineage>
        <taxon>Eukaryota</taxon>
        <taxon>Metazoa</taxon>
        <taxon>Ecdysozoa</taxon>
        <taxon>Nematoda</taxon>
        <taxon>Chromadorea</taxon>
        <taxon>Rhabditida</taxon>
        <taxon>Spirurina</taxon>
        <taxon>Ascaridomorpha</taxon>
        <taxon>Ascaridoidea</taxon>
        <taxon>Toxocaridae</taxon>
        <taxon>Toxocara</taxon>
    </lineage>
</organism>
<protein>
    <submittedName>
        <fullName evidence="3">Uncharacterized protein</fullName>
    </submittedName>
</protein>
<evidence type="ECO:0000256" key="1">
    <source>
        <dbReference type="SAM" id="MobiDB-lite"/>
    </source>
</evidence>
<dbReference type="AlphaFoldDB" id="A0A3P7GAI8"/>
<gene>
    <name evidence="3" type="ORF">TCNE_LOCUS10905</name>
</gene>
<feature type="compositionally biased region" description="Polar residues" evidence="1">
    <location>
        <begin position="98"/>
        <end position="109"/>
    </location>
</feature>
<evidence type="ECO:0000256" key="2">
    <source>
        <dbReference type="SAM" id="SignalP"/>
    </source>
</evidence>
<sequence>MHSLIVFACIQVSWGSRDALWSSTEDSSSAVVLLTDGTFSTRGRFSMLGTDSQIHPSTSSSSQLPLAPPPPRTPTSPIGNARPIPPPVAPKPKLTPKQGSTPSTPNSNPERMAFSSKLKKFEREIEIKRPSPIPSSSAPLLPAKKPLLNEDEVRKMKEEESKKVASSMGNVGISPADEDIERSFEHILSNSAVPRSMPTVVRTKKAENRLTAASASPTRIDEPLNAVEQRALEHQKRHEWRQARYKSLEADSAAAEEVMLQVQQINSRLTNISEESTSVGSPVPTNERILQNETSFEKHEYTDPITGAATVSLIERSITQREVILIRI</sequence>
<proteinExistence type="predicted"/>
<feature type="signal peptide" evidence="2">
    <location>
        <begin position="1"/>
        <end position="15"/>
    </location>
</feature>
<accession>A0A3P7GAI8</accession>
<reference evidence="3" key="1">
    <citation type="submission" date="2018-11" db="EMBL/GenBank/DDBJ databases">
        <authorList>
            <consortium name="Pathogen Informatics"/>
        </authorList>
    </citation>
    <scope>NUCLEOTIDE SEQUENCE [LARGE SCALE GENOMIC DNA]</scope>
</reference>
<feature type="region of interest" description="Disordered" evidence="1">
    <location>
        <begin position="47"/>
        <end position="112"/>
    </location>
</feature>
<feature type="compositionally biased region" description="Low complexity" evidence="1">
    <location>
        <begin position="56"/>
        <end position="65"/>
    </location>
</feature>
<feature type="chain" id="PRO_5018199016" evidence="2">
    <location>
        <begin position="16"/>
        <end position="328"/>
    </location>
</feature>
<feature type="compositionally biased region" description="Low complexity" evidence="1">
    <location>
        <begin position="134"/>
        <end position="146"/>
    </location>
</feature>
<dbReference type="EMBL" id="UYWY01020659">
    <property type="protein sequence ID" value="VDM42226.1"/>
    <property type="molecule type" value="Genomic_DNA"/>
</dbReference>
<feature type="region of interest" description="Disordered" evidence="1">
    <location>
        <begin position="128"/>
        <end position="150"/>
    </location>
</feature>
<evidence type="ECO:0000313" key="3">
    <source>
        <dbReference type="EMBL" id="VDM42226.1"/>
    </source>
</evidence>
<keyword evidence="2" id="KW-0732">Signal</keyword>
<name>A0A3P7GAI8_TOXCA</name>